<dbReference type="EMBL" id="BLXT01005798">
    <property type="protein sequence ID" value="GFO26233.1"/>
    <property type="molecule type" value="Genomic_DNA"/>
</dbReference>
<reference evidence="1 2" key="1">
    <citation type="journal article" date="2021" name="Elife">
        <title>Chloroplast acquisition without the gene transfer in kleptoplastic sea slugs, Plakobranchus ocellatus.</title>
        <authorList>
            <person name="Maeda T."/>
            <person name="Takahashi S."/>
            <person name="Yoshida T."/>
            <person name="Shimamura S."/>
            <person name="Takaki Y."/>
            <person name="Nagai Y."/>
            <person name="Toyoda A."/>
            <person name="Suzuki Y."/>
            <person name="Arimoto A."/>
            <person name="Ishii H."/>
            <person name="Satoh N."/>
            <person name="Nishiyama T."/>
            <person name="Hasebe M."/>
            <person name="Maruyama T."/>
            <person name="Minagawa J."/>
            <person name="Obokata J."/>
            <person name="Shigenobu S."/>
        </authorList>
    </citation>
    <scope>NUCLEOTIDE SEQUENCE [LARGE SCALE GENOMIC DNA]</scope>
</reference>
<comment type="caution">
    <text evidence="1">The sequence shown here is derived from an EMBL/GenBank/DDBJ whole genome shotgun (WGS) entry which is preliminary data.</text>
</comment>
<evidence type="ECO:0000313" key="2">
    <source>
        <dbReference type="Proteomes" id="UP000735302"/>
    </source>
</evidence>
<proteinExistence type="predicted"/>
<accession>A0AAV4C5G9</accession>
<dbReference type="Proteomes" id="UP000735302">
    <property type="component" value="Unassembled WGS sequence"/>
</dbReference>
<evidence type="ECO:0000313" key="1">
    <source>
        <dbReference type="EMBL" id="GFO26233.1"/>
    </source>
</evidence>
<sequence>MQSISLCIHLYQHLLVTPCFLPEQTRFTLTRSAQQHPPHCLLAELDRTRTAICQVQSLRGKREEEEVEFPSYHENLMTLIVLVSEQLTLDSEGILHCALPRLDPFLCR</sequence>
<organism evidence="1 2">
    <name type="scientific">Plakobranchus ocellatus</name>
    <dbReference type="NCBI Taxonomy" id="259542"/>
    <lineage>
        <taxon>Eukaryota</taxon>
        <taxon>Metazoa</taxon>
        <taxon>Spiralia</taxon>
        <taxon>Lophotrochozoa</taxon>
        <taxon>Mollusca</taxon>
        <taxon>Gastropoda</taxon>
        <taxon>Heterobranchia</taxon>
        <taxon>Euthyneura</taxon>
        <taxon>Panpulmonata</taxon>
        <taxon>Sacoglossa</taxon>
        <taxon>Placobranchoidea</taxon>
        <taxon>Plakobranchidae</taxon>
        <taxon>Plakobranchus</taxon>
    </lineage>
</organism>
<dbReference type="AlphaFoldDB" id="A0AAV4C5G9"/>
<protein>
    <submittedName>
        <fullName evidence="1">Uncharacterized protein</fullName>
    </submittedName>
</protein>
<gene>
    <name evidence="1" type="ORF">PoB_005273800</name>
</gene>
<keyword evidence="2" id="KW-1185">Reference proteome</keyword>
<name>A0AAV4C5G9_9GAST</name>